<feature type="compositionally biased region" description="Basic residues" evidence="1">
    <location>
        <begin position="34"/>
        <end position="43"/>
    </location>
</feature>
<dbReference type="InterPro" id="IPR046670">
    <property type="entry name" value="DUF6540"/>
</dbReference>
<dbReference type="Pfam" id="PF20174">
    <property type="entry name" value="DUF6540"/>
    <property type="match status" value="1"/>
</dbReference>
<dbReference type="STRING" id="1276538.A0A1X7RSW8"/>
<evidence type="ECO:0000313" key="3">
    <source>
        <dbReference type="Proteomes" id="UP000215127"/>
    </source>
</evidence>
<gene>
    <name evidence="2" type="ORF">ZT3D7_G5707</name>
</gene>
<dbReference type="AlphaFoldDB" id="A0A1X7RSW8"/>
<evidence type="ECO:0000256" key="1">
    <source>
        <dbReference type="SAM" id="MobiDB-lite"/>
    </source>
</evidence>
<keyword evidence="3" id="KW-1185">Reference proteome</keyword>
<accession>A0A1X7RSW8</accession>
<dbReference type="Proteomes" id="UP000215127">
    <property type="component" value="Chromosome 5"/>
</dbReference>
<name>A0A1X7RSW8_ZYMT9</name>
<feature type="region of interest" description="Disordered" evidence="1">
    <location>
        <begin position="221"/>
        <end position="241"/>
    </location>
</feature>
<reference evidence="2 3" key="1">
    <citation type="submission" date="2016-06" db="EMBL/GenBank/DDBJ databases">
        <authorList>
            <person name="Kjaerup R.B."/>
            <person name="Dalgaard T.S."/>
            <person name="Juul-Madsen H.R."/>
        </authorList>
    </citation>
    <scope>NUCLEOTIDE SEQUENCE [LARGE SCALE GENOMIC DNA]</scope>
</reference>
<sequence>MFLFYTAFSVACWPGSYIAKSSTRYNHGLVQQRQQRHKPKKPAKPADLRGEPIGPSSVKQPSETPNNEVAYRPVFLLVWSSAKFKAHWALFIADAADKTFKSGKYIHVEGNPVDGFTFQIVRGWDINKSRRRPQSPIEIGWVRADLIVDVPSNGQLVKESVPRDQLEAMLAAVPAPARSFNKVTEGDGSGGKRKKPELSDCQWWTTRCVANLVESGILVPPQRGLNKHKDPRDTVAQAPRH</sequence>
<dbReference type="EMBL" id="LT853696">
    <property type="protein sequence ID" value="SMQ50554.1"/>
    <property type="molecule type" value="Genomic_DNA"/>
</dbReference>
<feature type="region of interest" description="Disordered" evidence="1">
    <location>
        <begin position="28"/>
        <end position="65"/>
    </location>
</feature>
<organism evidence="2 3">
    <name type="scientific">Zymoseptoria tritici (strain ST99CH_3D7)</name>
    <dbReference type="NCBI Taxonomy" id="1276538"/>
    <lineage>
        <taxon>Eukaryota</taxon>
        <taxon>Fungi</taxon>
        <taxon>Dikarya</taxon>
        <taxon>Ascomycota</taxon>
        <taxon>Pezizomycotina</taxon>
        <taxon>Dothideomycetes</taxon>
        <taxon>Dothideomycetidae</taxon>
        <taxon>Mycosphaerellales</taxon>
        <taxon>Mycosphaerellaceae</taxon>
        <taxon>Zymoseptoria</taxon>
    </lineage>
</organism>
<evidence type="ECO:0000313" key="2">
    <source>
        <dbReference type="EMBL" id="SMQ50554.1"/>
    </source>
</evidence>
<protein>
    <submittedName>
        <fullName evidence="2">Uncharacterized protein</fullName>
    </submittedName>
</protein>
<proteinExistence type="predicted"/>